<keyword evidence="3" id="KW-1003">Cell membrane</keyword>
<feature type="transmembrane region" description="Helical" evidence="14">
    <location>
        <begin position="287"/>
        <end position="308"/>
    </location>
</feature>
<evidence type="ECO:0000313" key="17">
    <source>
        <dbReference type="EMBL" id="KAK9055689.1"/>
    </source>
</evidence>
<comment type="similarity">
    <text evidence="13">Belongs to the cysteine-rich repeat secretory protein family. Plasmodesmata-located proteins (PDLD) subfamily.</text>
</comment>
<evidence type="ECO:0000256" key="13">
    <source>
        <dbReference type="ARBA" id="ARBA00038393"/>
    </source>
</evidence>
<dbReference type="GO" id="GO:0005886">
    <property type="term" value="C:plasma membrane"/>
    <property type="evidence" value="ECO:0007669"/>
    <property type="project" value="UniProtKB-SubCell"/>
</dbReference>
<dbReference type="GO" id="GO:0046739">
    <property type="term" value="P:transport of virus in multicellular host"/>
    <property type="evidence" value="ECO:0007669"/>
    <property type="project" value="TreeGrafter"/>
</dbReference>
<evidence type="ECO:0000256" key="3">
    <source>
        <dbReference type="ARBA" id="ARBA00022475"/>
    </source>
</evidence>
<evidence type="ECO:0000256" key="10">
    <source>
        <dbReference type="ARBA" id="ARBA00023136"/>
    </source>
</evidence>
<dbReference type="GO" id="GO:0009506">
    <property type="term" value="C:plasmodesma"/>
    <property type="evidence" value="ECO:0007669"/>
    <property type="project" value="UniProtKB-SubCell"/>
</dbReference>
<keyword evidence="8" id="KW-0965">Cell junction</keyword>
<proteinExistence type="inferred from homology"/>
<evidence type="ECO:0000256" key="15">
    <source>
        <dbReference type="SAM" id="SignalP"/>
    </source>
</evidence>
<comment type="caution">
    <text evidence="17">The sequence shown here is derived from an EMBL/GenBank/DDBJ whole genome shotgun (WGS) entry which is preliminary data.</text>
</comment>
<keyword evidence="4" id="KW-0945">Host-virus interaction</keyword>
<dbReference type="InterPro" id="IPR038408">
    <property type="entry name" value="GNK2_sf"/>
</dbReference>
<keyword evidence="5 14" id="KW-0812">Transmembrane</keyword>
<evidence type="ECO:0000256" key="6">
    <source>
        <dbReference type="ARBA" id="ARBA00022729"/>
    </source>
</evidence>
<dbReference type="Pfam" id="PF01657">
    <property type="entry name" value="Stress-antifung"/>
    <property type="match status" value="2"/>
</dbReference>
<keyword evidence="10 14" id="KW-0472">Membrane</keyword>
<dbReference type="PANTHER" id="PTHR32080:SF36">
    <property type="entry name" value="PLASMODESMATA-LOCATED PROTEIN 1"/>
    <property type="match status" value="1"/>
</dbReference>
<keyword evidence="18" id="KW-1185">Reference proteome</keyword>
<dbReference type="PROSITE" id="PS51473">
    <property type="entry name" value="GNK2"/>
    <property type="match status" value="2"/>
</dbReference>
<evidence type="ECO:0000256" key="7">
    <source>
        <dbReference type="ARBA" id="ARBA00022737"/>
    </source>
</evidence>
<feature type="domain" description="Gnk2-homologous" evidence="16">
    <location>
        <begin position="40"/>
        <end position="146"/>
    </location>
</feature>
<reference evidence="17 18" key="1">
    <citation type="submission" date="2024-04" db="EMBL/GenBank/DDBJ databases">
        <title>The reference genome of an endangered Asteraceae, Deinandra increscens subsp. villosa, native to the Central Coast of California.</title>
        <authorList>
            <person name="Guilliams M."/>
            <person name="Hasenstab-Lehman K."/>
            <person name="Meyer R."/>
            <person name="Mcevoy S."/>
        </authorList>
    </citation>
    <scope>NUCLEOTIDE SEQUENCE [LARGE SCALE GENOMIC DNA]</scope>
    <source>
        <tissue evidence="17">Leaf</tissue>
    </source>
</reference>
<dbReference type="PANTHER" id="PTHR32080">
    <property type="entry name" value="ANTIFUNGAL PROTEIN GINKBILOBIN-2-LIKE"/>
    <property type="match status" value="1"/>
</dbReference>
<protein>
    <recommendedName>
        <fullName evidence="16">Gnk2-homologous domain-containing protein</fullName>
    </recommendedName>
</protein>
<keyword evidence="2" id="KW-0813">Transport</keyword>
<evidence type="ECO:0000313" key="18">
    <source>
        <dbReference type="Proteomes" id="UP001408789"/>
    </source>
</evidence>
<evidence type="ECO:0000256" key="11">
    <source>
        <dbReference type="ARBA" id="ARBA00023157"/>
    </source>
</evidence>
<evidence type="ECO:0000256" key="9">
    <source>
        <dbReference type="ARBA" id="ARBA00022989"/>
    </source>
</evidence>
<evidence type="ECO:0000259" key="16">
    <source>
        <dbReference type="PROSITE" id="PS51473"/>
    </source>
</evidence>
<evidence type="ECO:0000256" key="8">
    <source>
        <dbReference type="ARBA" id="ARBA00022949"/>
    </source>
</evidence>
<dbReference type="Proteomes" id="UP001408789">
    <property type="component" value="Unassembled WGS sequence"/>
</dbReference>
<keyword evidence="6 15" id="KW-0732">Signal</keyword>
<name>A0AAP0CM09_9ASTR</name>
<accession>A0AAP0CM09</accession>
<evidence type="ECO:0000256" key="2">
    <source>
        <dbReference type="ARBA" id="ARBA00022448"/>
    </source>
</evidence>
<gene>
    <name evidence="17" type="ORF">SSX86_026774</name>
</gene>
<feature type="chain" id="PRO_5042868479" description="Gnk2-homologous domain-containing protein" evidence="15">
    <location>
        <begin position="37"/>
        <end position="328"/>
    </location>
</feature>
<dbReference type="InterPro" id="IPR002902">
    <property type="entry name" value="GNK2"/>
</dbReference>
<keyword evidence="7" id="KW-0677">Repeat</keyword>
<dbReference type="Gene3D" id="3.30.430.20">
    <property type="entry name" value="Gnk2 domain, C-X8-C-X2-C motif"/>
    <property type="match status" value="2"/>
</dbReference>
<dbReference type="GO" id="GO:0010497">
    <property type="term" value="P:plasmodesmata-mediated intercellular transport"/>
    <property type="evidence" value="ECO:0007669"/>
    <property type="project" value="TreeGrafter"/>
</dbReference>
<feature type="signal peptide" evidence="15">
    <location>
        <begin position="1"/>
        <end position="36"/>
    </location>
</feature>
<dbReference type="EMBL" id="JBCNJP010000025">
    <property type="protein sequence ID" value="KAK9055689.1"/>
    <property type="molecule type" value="Genomic_DNA"/>
</dbReference>
<keyword evidence="9 14" id="KW-1133">Transmembrane helix</keyword>
<dbReference type="AlphaFoldDB" id="A0AAP0CM09"/>
<keyword evidence="11" id="KW-1015">Disulfide bond</keyword>
<feature type="domain" description="Gnk2-homologous" evidence="16">
    <location>
        <begin position="151"/>
        <end position="250"/>
    </location>
</feature>
<dbReference type="FunFam" id="3.30.430.20:FF:000001">
    <property type="entry name" value="cysteine-rich repeat secretory protein 3"/>
    <property type="match status" value="1"/>
</dbReference>
<sequence length="328" mass="34563">MHSHTITPPMASPENHLFHLLLILHLLLPFPSSAAAASDLTNLIYKGCANQNFQNPIASENLKSLYTTLVSQSSTTNFYKSTSGGNDQSPISITGLYQCRGDLSNADCNTCVKKLPDTIQKVCNHDTIAARAQLVGCYMRYEVSGFQQVPATELLYKQCGSRHASGSGFDERLESALSLIPKGVSSGKGYYAGAYQSVYVLGQCEGDLGGGECVNCVKSAAEIGRKECESSVSGHIYLQQCYISYTYYPNGVPGAGDDGGAGGGGVETGVTEIEGEGGGGRSNTKKAVAIVLGGIAAMGLAVAFLLVLRSAFKKKKEHYSYGGGKSGY</sequence>
<evidence type="ECO:0000256" key="5">
    <source>
        <dbReference type="ARBA" id="ARBA00022692"/>
    </source>
</evidence>
<dbReference type="CDD" id="cd23509">
    <property type="entry name" value="Gnk2-like"/>
    <property type="match status" value="2"/>
</dbReference>
<organism evidence="17 18">
    <name type="scientific">Deinandra increscens subsp. villosa</name>
    <dbReference type="NCBI Taxonomy" id="3103831"/>
    <lineage>
        <taxon>Eukaryota</taxon>
        <taxon>Viridiplantae</taxon>
        <taxon>Streptophyta</taxon>
        <taxon>Embryophyta</taxon>
        <taxon>Tracheophyta</taxon>
        <taxon>Spermatophyta</taxon>
        <taxon>Magnoliopsida</taxon>
        <taxon>eudicotyledons</taxon>
        <taxon>Gunneridae</taxon>
        <taxon>Pentapetalae</taxon>
        <taxon>asterids</taxon>
        <taxon>campanulids</taxon>
        <taxon>Asterales</taxon>
        <taxon>Asteraceae</taxon>
        <taxon>Asteroideae</taxon>
        <taxon>Heliantheae alliance</taxon>
        <taxon>Madieae</taxon>
        <taxon>Madiinae</taxon>
        <taxon>Deinandra</taxon>
    </lineage>
</organism>
<evidence type="ECO:0000256" key="1">
    <source>
        <dbReference type="ARBA" id="ARBA00004251"/>
    </source>
</evidence>
<evidence type="ECO:0000256" key="4">
    <source>
        <dbReference type="ARBA" id="ARBA00022581"/>
    </source>
</evidence>
<comment type="subcellular location">
    <subcellularLocation>
        <location evidence="12">Cell junction</location>
        <location evidence="12">Plasmodesma</location>
    </subcellularLocation>
    <subcellularLocation>
        <location evidence="1">Cell membrane</location>
        <topology evidence="1">Single-pass type I membrane protein</topology>
    </subcellularLocation>
</comment>
<evidence type="ECO:0000256" key="14">
    <source>
        <dbReference type="SAM" id="Phobius"/>
    </source>
</evidence>
<evidence type="ECO:0000256" key="12">
    <source>
        <dbReference type="ARBA" id="ARBA00024184"/>
    </source>
</evidence>
<dbReference type="InterPro" id="IPR051378">
    <property type="entry name" value="Cell2Cell_Antifungal"/>
</dbReference>